<dbReference type="InterPro" id="IPR050301">
    <property type="entry name" value="NTE"/>
</dbReference>
<accession>A0A2K1Q3N1</accession>
<dbReference type="RefSeq" id="WP_103074673.1">
    <property type="nucleotide sequence ID" value="NZ_NPZB01000001.1"/>
</dbReference>
<evidence type="ECO:0000256" key="3">
    <source>
        <dbReference type="ARBA" id="ARBA00023098"/>
    </source>
</evidence>
<keyword evidence="3 4" id="KW-0443">Lipid metabolism</keyword>
<dbReference type="Pfam" id="PF01734">
    <property type="entry name" value="Patatin"/>
    <property type="match status" value="1"/>
</dbReference>
<proteinExistence type="predicted"/>
<name>A0A2K1Q3N1_9GAMM</name>
<dbReference type="InterPro" id="IPR021095">
    <property type="entry name" value="DUF3734"/>
</dbReference>
<feature type="short sequence motif" description="DGA/G" evidence="4">
    <location>
        <begin position="236"/>
        <end position="238"/>
    </location>
</feature>
<feature type="short sequence motif" description="GXSXG" evidence="4">
    <location>
        <begin position="62"/>
        <end position="66"/>
    </location>
</feature>
<organism evidence="6 7">
    <name type="scientific">Solilutibacter silvestris</name>
    <dbReference type="NCBI Taxonomy" id="1645665"/>
    <lineage>
        <taxon>Bacteria</taxon>
        <taxon>Pseudomonadati</taxon>
        <taxon>Pseudomonadota</taxon>
        <taxon>Gammaproteobacteria</taxon>
        <taxon>Lysobacterales</taxon>
        <taxon>Lysobacteraceae</taxon>
        <taxon>Solilutibacter</taxon>
    </lineage>
</organism>
<evidence type="ECO:0000259" key="5">
    <source>
        <dbReference type="PROSITE" id="PS51635"/>
    </source>
</evidence>
<dbReference type="Pfam" id="PF12536">
    <property type="entry name" value="DUF3734"/>
    <property type="match status" value="1"/>
</dbReference>
<dbReference type="GO" id="GO:0016042">
    <property type="term" value="P:lipid catabolic process"/>
    <property type="evidence" value="ECO:0007669"/>
    <property type="project" value="UniProtKB-UniRule"/>
</dbReference>
<dbReference type="InterPro" id="IPR016035">
    <property type="entry name" value="Acyl_Trfase/lysoPLipase"/>
</dbReference>
<feature type="short sequence motif" description="GXGXXG" evidence="4">
    <location>
        <begin position="35"/>
        <end position="40"/>
    </location>
</feature>
<dbReference type="Proteomes" id="UP000236220">
    <property type="component" value="Unassembled WGS sequence"/>
</dbReference>
<keyword evidence="2 4" id="KW-0442">Lipid degradation</keyword>
<dbReference type="CDD" id="cd07209">
    <property type="entry name" value="Pat_hypo_Ecoli_Z1214_like"/>
    <property type="match status" value="1"/>
</dbReference>
<dbReference type="GO" id="GO:0016787">
    <property type="term" value="F:hydrolase activity"/>
    <property type="evidence" value="ECO:0007669"/>
    <property type="project" value="UniProtKB-UniRule"/>
</dbReference>
<keyword evidence="7" id="KW-1185">Reference proteome</keyword>
<dbReference type="PANTHER" id="PTHR14226:SF57">
    <property type="entry name" value="BLR7027 PROTEIN"/>
    <property type="match status" value="1"/>
</dbReference>
<evidence type="ECO:0000256" key="2">
    <source>
        <dbReference type="ARBA" id="ARBA00022963"/>
    </source>
</evidence>
<comment type="caution">
    <text evidence="6">The sequence shown here is derived from an EMBL/GenBank/DDBJ whole genome shotgun (WGS) entry which is preliminary data.</text>
</comment>
<protein>
    <submittedName>
        <fullName evidence="6">Patatin phospholipase</fullName>
    </submittedName>
</protein>
<gene>
    <name evidence="6" type="ORF">Lysil_1277</name>
</gene>
<feature type="active site" description="Nucleophile" evidence="4">
    <location>
        <position position="64"/>
    </location>
</feature>
<keyword evidence="1 4" id="KW-0378">Hydrolase</keyword>
<dbReference type="AlphaFoldDB" id="A0A2K1Q3N1"/>
<evidence type="ECO:0000313" key="7">
    <source>
        <dbReference type="Proteomes" id="UP000236220"/>
    </source>
</evidence>
<evidence type="ECO:0000256" key="4">
    <source>
        <dbReference type="PROSITE-ProRule" id="PRU01161"/>
    </source>
</evidence>
<dbReference type="Gene3D" id="3.40.1090.10">
    <property type="entry name" value="Cytosolic phospholipase A2 catalytic domain"/>
    <property type="match status" value="2"/>
</dbReference>
<dbReference type="PROSITE" id="PS51635">
    <property type="entry name" value="PNPLA"/>
    <property type="match status" value="1"/>
</dbReference>
<evidence type="ECO:0000313" key="6">
    <source>
        <dbReference type="EMBL" id="PNS09648.1"/>
    </source>
</evidence>
<dbReference type="OrthoDB" id="9807112at2"/>
<dbReference type="SUPFAM" id="SSF52151">
    <property type="entry name" value="FabD/lysophospholipase-like"/>
    <property type="match status" value="1"/>
</dbReference>
<feature type="domain" description="PNPLA" evidence="5">
    <location>
        <begin position="31"/>
        <end position="249"/>
    </location>
</feature>
<evidence type="ECO:0000256" key="1">
    <source>
        <dbReference type="ARBA" id="ARBA00022801"/>
    </source>
</evidence>
<dbReference type="EMBL" id="NPZB01000001">
    <property type="protein sequence ID" value="PNS09648.1"/>
    <property type="molecule type" value="Genomic_DNA"/>
</dbReference>
<reference evidence="6 7" key="1">
    <citation type="submission" date="2017-08" db="EMBL/GenBank/DDBJ databases">
        <title>Lysobacter sylvestris genome.</title>
        <authorList>
            <person name="Zhang D.-C."/>
            <person name="Albuquerque L."/>
            <person name="Franca L."/>
            <person name="Froufe H.J.C."/>
            <person name="Barroso C."/>
            <person name="Egas C."/>
            <person name="Da Costa M."/>
            <person name="Margesin R."/>
        </authorList>
    </citation>
    <scope>NUCLEOTIDE SEQUENCE [LARGE SCALE GENOMIC DNA]</scope>
    <source>
        <strain evidence="6 7">AM20-91</strain>
    </source>
</reference>
<sequence>MAVRKATTAKGTADNKDALHKRVARYPTVALVLQGGGALGAYQCGVYQALHEAGIEPNWIAGISIGAINAALIAGNPPEHRIDVLDGFWNEICQPAGNAALPALWVRSLLTMMPASPGLEAWTASLSAIAALWQGQQGFFTTRPLSPFALSDGSPAATSFYDTSALRGTLERRIDFDRINAKAGMRLTVGAVDVESGGFRYFDSTRDRIGPEHIMASAALPPAFPAVRIDGRDYWDGGLVSNTPLEHVLDEWPREDTLAFQVDLWNAHGPRPKTMMDVLERAKDIQYSSRTRHGTDAVARTQELRATLTKLINQLPDGKLPDELKDAMAPWLDDRVFNILHLIYKAAPCEEQFKDYAFGQTIMRAHWDAGVRDTALTLKNPDLFALPDRRKGFTLHDVRRGVE</sequence>
<dbReference type="PANTHER" id="PTHR14226">
    <property type="entry name" value="NEUROPATHY TARGET ESTERASE/SWISS CHEESE D.MELANOGASTER"/>
    <property type="match status" value="1"/>
</dbReference>
<feature type="active site" description="Proton acceptor" evidence="4">
    <location>
        <position position="236"/>
    </location>
</feature>
<dbReference type="InterPro" id="IPR002641">
    <property type="entry name" value="PNPLA_dom"/>
</dbReference>